<dbReference type="AlphaFoldDB" id="A0A3S0WQ46"/>
<protein>
    <submittedName>
        <fullName evidence="1">Uncharacterized protein</fullName>
    </submittedName>
</protein>
<accession>A0A3S0WQ46</accession>
<organism evidence="1 2">
    <name type="scientific">Azospirillum doebereinerae</name>
    <dbReference type="NCBI Taxonomy" id="92933"/>
    <lineage>
        <taxon>Bacteria</taxon>
        <taxon>Pseudomonadati</taxon>
        <taxon>Pseudomonadota</taxon>
        <taxon>Alphaproteobacteria</taxon>
        <taxon>Rhodospirillales</taxon>
        <taxon>Azospirillaceae</taxon>
        <taxon>Azospirillum</taxon>
    </lineage>
</organism>
<name>A0A3S0WQ46_9PROT</name>
<reference evidence="1 2" key="1">
    <citation type="submission" date="2018-12" db="EMBL/GenBank/DDBJ databases">
        <authorList>
            <person name="Yang Y."/>
        </authorList>
    </citation>
    <scope>NUCLEOTIDE SEQUENCE [LARGE SCALE GENOMIC DNA]</scope>
    <source>
        <strain evidence="1 2">GSF71</strain>
    </source>
</reference>
<dbReference type="OrthoDB" id="7307361at2"/>
<evidence type="ECO:0000313" key="1">
    <source>
        <dbReference type="EMBL" id="RUQ60140.1"/>
    </source>
</evidence>
<evidence type="ECO:0000313" key="2">
    <source>
        <dbReference type="Proteomes" id="UP000280346"/>
    </source>
</evidence>
<dbReference type="EMBL" id="RZIJ01000056">
    <property type="protein sequence ID" value="RUQ60140.1"/>
    <property type="molecule type" value="Genomic_DNA"/>
</dbReference>
<keyword evidence="2" id="KW-1185">Reference proteome</keyword>
<gene>
    <name evidence="1" type="ORF">EJ913_30770</name>
</gene>
<dbReference type="RefSeq" id="WP_127005153.1">
    <property type="nucleotide sequence ID" value="NZ_JBNPXW010000036.1"/>
</dbReference>
<dbReference type="Proteomes" id="UP000280346">
    <property type="component" value="Unassembled WGS sequence"/>
</dbReference>
<sequence length="74" mass="8295">MSVTLLFREDGPAFERAKAVADELGLSIEDYLLTCVAEGHKVLRTRCPSTWLDQERPAFIRRGLPLPAHLGIMD</sequence>
<comment type="caution">
    <text evidence="1">The sequence shown here is derived from an EMBL/GenBank/DDBJ whole genome shotgun (WGS) entry which is preliminary data.</text>
</comment>
<proteinExistence type="predicted"/>